<dbReference type="AlphaFoldDB" id="A0A6M3XJQ2"/>
<proteinExistence type="predicted"/>
<gene>
    <name evidence="1" type="ORF">TM448B01236_0013</name>
</gene>
<accession>A0A6M3XJQ2</accession>
<dbReference type="EMBL" id="MT144720">
    <property type="protein sequence ID" value="QJH98178.1"/>
    <property type="molecule type" value="Genomic_DNA"/>
</dbReference>
<evidence type="ECO:0000313" key="1">
    <source>
        <dbReference type="EMBL" id="QJH98178.1"/>
    </source>
</evidence>
<protein>
    <submittedName>
        <fullName evidence="1">Uncharacterized protein</fullName>
    </submittedName>
</protein>
<sequence>MYVLIRLPDRPLKAGLVSYFDEHKEDLDKLNRKERVVVPKSVFSEMRQHVITNLLGNASAPLPIKKELPIAAENHEYKEDSDASPLEEMITETDTLYDEIYAIKGIGAKTAADIVEQCSNDRDILTMKLNNEDIDVREDYLKLLVEHFGM</sequence>
<reference evidence="1" key="1">
    <citation type="submission" date="2020-03" db="EMBL/GenBank/DDBJ databases">
        <title>The deep terrestrial virosphere.</title>
        <authorList>
            <person name="Holmfeldt K."/>
            <person name="Nilsson E."/>
            <person name="Simone D."/>
            <person name="Lopez-Fernandez M."/>
            <person name="Wu X."/>
            <person name="de Brujin I."/>
            <person name="Lundin D."/>
            <person name="Andersson A."/>
            <person name="Bertilsson S."/>
            <person name="Dopson M."/>
        </authorList>
    </citation>
    <scope>NUCLEOTIDE SEQUENCE</scope>
    <source>
        <strain evidence="1">TM448B01236</strain>
    </source>
</reference>
<name>A0A6M3XJQ2_9ZZZZ</name>
<organism evidence="1">
    <name type="scientific">viral metagenome</name>
    <dbReference type="NCBI Taxonomy" id="1070528"/>
    <lineage>
        <taxon>unclassified sequences</taxon>
        <taxon>metagenomes</taxon>
        <taxon>organismal metagenomes</taxon>
    </lineage>
</organism>